<dbReference type="Gene3D" id="2.170.130.10">
    <property type="entry name" value="TonB-dependent receptor, plug domain"/>
    <property type="match status" value="1"/>
</dbReference>
<dbReference type="InterPro" id="IPR000531">
    <property type="entry name" value="Beta-barrel_TonB"/>
</dbReference>
<dbReference type="PROSITE" id="PS52016">
    <property type="entry name" value="TONB_DEPENDENT_REC_3"/>
    <property type="match status" value="1"/>
</dbReference>
<keyword evidence="6 8" id="KW-0472">Membrane</keyword>
<evidence type="ECO:0000256" key="1">
    <source>
        <dbReference type="ARBA" id="ARBA00004571"/>
    </source>
</evidence>
<gene>
    <name evidence="13" type="ORF">SAMN05421877_101204</name>
</gene>
<dbReference type="Gene3D" id="2.40.170.20">
    <property type="entry name" value="TonB-dependent receptor, beta-barrel domain"/>
    <property type="match status" value="1"/>
</dbReference>
<dbReference type="RefSeq" id="WP_103904866.1">
    <property type="nucleotide sequence ID" value="NZ_CP049246.1"/>
</dbReference>
<dbReference type="Pfam" id="PF13715">
    <property type="entry name" value="CarbopepD_reg_2"/>
    <property type="match status" value="1"/>
</dbReference>
<feature type="chain" id="PRO_5009283799" evidence="10">
    <location>
        <begin position="26"/>
        <end position="990"/>
    </location>
</feature>
<keyword evidence="14" id="KW-1185">Reference proteome</keyword>
<dbReference type="InterPro" id="IPR012910">
    <property type="entry name" value="Plug_dom"/>
</dbReference>
<dbReference type="Proteomes" id="UP000236731">
    <property type="component" value="Unassembled WGS sequence"/>
</dbReference>
<dbReference type="InterPro" id="IPR023997">
    <property type="entry name" value="TonB-dep_OMP_SusC/RagA_CS"/>
</dbReference>
<dbReference type="InterPro" id="IPR039426">
    <property type="entry name" value="TonB-dep_rcpt-like"/>
</dbReference>
<protein>
    <submittedName>
        <fullName evidence="13">TonB-linked outer membrane protein, SusC/RagA family</fullName>
    </submittedName>
</protein>
<dbReference type="OrthoDB" id="9768177at2"/>
<dbReference type="SUPFAM" id="SSF49464">
    <property type="entry name" value="Carboxypeptidase regulatory domain-like"/>
    <property type="match status" value="1"/>
</dbReference>
<evidence type="ECO:0000313" key="13">
    <source>
        <dbReference type="EMBL" id="SEF47326.1"/>
    </source>
</evidence>
<dbReference type="SUPFAM" id="SSF56935">
    <property type="entry name" value="Porins"/>
    <property type="match status" value="1"/>
</dbReference>
<evidence type="ECO:0000256" key="10">
    <source>
        <dbReference type="SAM" id="SignalP"/>
    </source>
</evidence>
<dbReference type="AlphaFoldDB" id="A0A1H5S9N5"/>
<proteinExistence type="inferred from homology"/>
<keyword evidence="3 8" id="KW-1134">Transmembrane beta strand</keyword>
<evidence type="ECO:0000256" key="8">
    <source>
        <dbReference type="PROSITE-ProRule" id="PRU01360"/>
    </source>
</evidence>
<evidence type="ECO:0000259" key="12">
    <source>
        <dbReference type="Pfam" id="PF07715"/>
    </source>
</evidence>
<dbReference type="EMBL" id="FNUT01000001">
    <property type="protein sequence ID" value="SEF47326.1"/>
    <property type="molecule type" value="Genomic_DNA"/>
</dbReference>
<dbReference type="InterPro" id="IPR037066">
    <property type="entry name" value="Plug_dom_sf"/>
</dbReference>
<evidence type="ECO:0000259" key="11">
    <source>
        <dbReference type="Pfam" id="PF00593"/>
    </source>
</evidence>
<evidence type="ECO:0000313" key="14">
    <source>
        <dbReference type="Proteomes" id="UP000236731"/>
    </source>
</evidence>
<organism evidence="13 14">
    <name type="scientific">Sphingobacterium lactis</name>
    <dbReference type="NCBI Taxonomy" id="797291"/>
    <lineage>
        <taxon>Bacteria</taxon>
        <taxon>Pseudomonadati</taxon>
        <taxon>Bacteroidota</taxon>
        <taxon>Sphingobacteriia</taxon>
        <taxon>Sphingobacteriales</taxon>
        <taxon>Sphingobacteriaceae</taxon>
        <taxon>Sphingobacterium</taxon>
    </lineage>
</organism>
<evidence type="ECO:0000256" key="3">
    <source>
        <dbReference type="ARBA" id="ARBA00022452"/>
    </source>
</evidence>
<dbReference type="InterPro" id="IPR036942">
    <property type="entry name" value="Beta-barrel_TonB_sf"/>
</dbReference>
<feature type="domain" description="TonB-dependent receptor plug" evidence="12">
    <location>
        <begin position="120"/>
        <end position="226"/>
    </location>
</feature>
<comment type="subcellular location">
    <subcellularLocation>
        <location evidence="1 8">Cell outer membrane</location>
        <topology evidence="1 8">Multi-pass membrane protein</topology>
    </subcellularLocation>
</comment>
<accession>A0A1H5S9N5</accession>
<dbReference type="Pfam" id="PF07715">
    <property type="entry name" value="Plug"/>
    <property type="match status" value="1"/>
</dbReference>
<feature type="domain" description="TonB-dependent receptor-like beta-barrel" evidence="11">
    <location>
        <begin position="382"/>
        <end position="929"/>
    </location>
</feature>
<dbReference type="NCBIfam" id="TIGR04057">
    <property type="entry name" value="SusC_RagA_signa"/>
    <property type="match status" value="1"/>
</dbReference>
<dbReference type="InterPro" id="IPR023996">
    <property type="entry name" value="TonB-dep_OMP_SusC/RagA"/>
</dbReference>
<keyword evidence="2 8" id="KW-0813">Transport</keyword>
<dbReference type="NCBIfam" id="TIGR04056">
    <property type="entry name" value="OMP_RagA_SusC"/>
    <property type="match status" value="1"/>
</dbReference>
<name>A0A1H5S9N5_9SPHI</name>
<evidence type="ECO:0000256" key="2">
    <source>
        <dbReference type="ARBA" id="ARBA00022448"/>
    </source>
</evidence>
<dbReference type="Pfam" id="PF00593">
    <property type="entry name" value="TonB_dep_Rec_b-barrel"/>
    <property type="match status" value="1"/>
</dbReference>
<keyword evidence="4 8" id="KW-0812">Transmembrane</keyword>
<dbReference type="FunFam" id="2.170.130.10:FF:000008">
    <property type="entry name" value="SusC/RagA family TonB-linked outer membrane protein"/>
    <property type="match status" value="1"/>
</dbReference>
<evidence type="ECO:0000256" key="5">
    <source>
        <dbReference type="ARBA" id="ARBA00023077"/>
    </source>
</evidence>
<dbReference type="InterPro" id="IPR008969">
    <property type="entry name" value="CarboxyPept-like_regulatory"/>
</dbReference>
<sequence length="990" mass="109233">MKLFTKVTTGLLLYFITVCFSVAMAQSTINVNGKVIDEATNEPIIGATITLIGGAASTSSGNSGDFTLERIPANSKLRVSYLGYESREVIAQDGEMTIALTSSTNTLEDVVVIGYGAVKRKDVTTAISSVSLEDLNERPVVNAGQAIQGRAAGVSVTQPSGAPGGGTSIRIRGTTSFNGSNDPLYVVDGVPVDNINFLSPTDIADMQVLKDASSAAIYGSRAANGVVLITTKQGRVGDAKISFNMLATQNRVTHKLEPLNYAQYKDLMDEIGMINLPSNLSDKTNWFDETFQNGSIQNYQVSISDGTEKLKYFLSGGYINEKGIINTAFYKRYNFRANVENKVRDWLTVNANFSYADYNGNGIVEGTGSNRGGVVMATINTPTYAPVWDPFAAGQYYNQFYGLNITSPLENMARTANNKNRENRLVGAASGTIHILPELNFKSSFAFDRRNALSTTFLDPLSTTWGRNQYGEASDSRNMNTVLTFDNVLNYNKTVGLHTFEAMAGSSWTSSQYTNSYINGSFFRNDLIQTLNAANRISWTGTGSGASNWAIMSYFGRLSYNFDGKYLVTANLRTDGSSKLNPNDRWGVFPSVSAAWRLSSEDFLKDVSWLNDLKIRGGWGQTGNQSGIGDYSYLQLYNITRLPWFETDYDLAVPTISAANLRTPDLTWETTTQTNIGVDFTGFNQRLTVNLDYYYKRTKDMLMYVTLPPGQVSSTITRNEGEMSNRGFEANVNSKNIVQDDFKWNTNFNISVNRNKLESLALQKIYPAARTVEVVNDYVVRNQPGMPMGSFFGYISEGVDPETGDMIYKDINGDGRVSSSDRTFIGDPNPDFTFGLTNDFSYKGFNLSIFLQGSYGNDVFNASRMDTEGMYDGKNQSTRVLQRWRVPGQITEVPRAGYNMLNSTYFIEDGSYLRVKNVSLSYNIKAPGLSRLGINKLQPFISASNLLTWTKYTGLDPEVNQYGNSGAVQGIDWGTYPQSKSFILGLSVEF</sequence>
<dbReference type="Gene3D" id="2.60.40.1120">
    <property type="entry name" value="Carboxypeptidase-like, regulatory domain"/>
    <property type="match status" value="1"/>
</dbReference>
<evidence type="ECO:0000256" key="6">
    <source>
        <dbReference type="ARBA" id="ARBA00023136"/>
    </source>
</evidence>
<evidence type="ECO:0000256" key="9">
    <source>
        <dbReference type="RuleBase" id="RU003357"/>
    </source>
</evidence>
<keyword evidence="10" id="KW-0732">Signal</keyword>
<keyword evidence="5 9" id="KW-0798">TonB box</keyword>
<dbReference type="GO" id="GO:0009279">
    <property type="term" value="C:cell outer membrane"/>
    <property type="evidence" value="ECO:0007669"/>
    <property type="project" value="UniProtKB-SubCell"/>
</dbReference>
<evidence type="ECO:0000256" key="7">
    <source>
        <dbReference type="ARBA" id="ARBA00023237"/>
    </source>
</evidence>
<reference evidence="14" key="1">
    <citation type="submission" date="2016-10" db="EMBL/GenBank/DDBJ databases">
        <authorList>
            <person name="Varghese N."/>
            <person name="Submissions S."/>
        </authorList>
    </citation>
    <scope>NUCLEOTIDE SEQUENCE [LARGE SCALE GENOMIC DNA]</scope>
    <source>
        <strain evidence="14">DSM 22361</strain>
    </source>
</reference>
<keyword evidence="7 8" id="KW-0998">Cell outer membrane</keyword>
<evidence type="ECO:0000256" key="4">
    <source>
        <dbReference type="ARBA" id="ARBA00022692"/>
    </source>
</evidence>
<comment type="similarity">
    <text evidence="8 9">Belongs to the TonB-dependent receptor family.</text>
</comment>
<feature type="signal peptide" evidence="10">
    <location>
        <begin position="1"/>
        <end position="25"/>
    </location>
</feature>